<proteinExistence type="predicted"/>
<protein>
    <recommendedName>
        <fullName evidence="4">Phage tail protein</fullName>
    </recommendedName>
</protein>
<dbReference type="EMBL" id="JAAOZC010000002">
    <property type="protein sequence ID" value="NIJ07240.1"/>
    <property type="molecule type" value="Genomic_DNA"/>
</dbReference>
<reference evidence="2 3" key="1">
    <citation type="submission" date="2020-03" db="EMBL/GenBank/DDBJ databases">
        <title>Genomic Encyclopedia of Type Strains, Phase III (KMG-III): the genomes of soil and plant-associated and newly described type strains.</title>
        <authorList>
            <person name="Whitman W."/>
        </authorList>
    </citation>
    <scope>NUCLEOTIDE SEQUENCE [LARGE SCALE GENOMIC DNA]</scope>
    <source>
        <strain evidence="2 3">CECT 8804</strain>
    </source>
</reference>
<accession>A0ABX0TTZ0</accession>
<comment type="caution">
    <text evidence="2">The sequence shown here is derived from an EMBL/GenBank/DDBJ whole genome shotgun (WGS) entry which is preliminary data.</text>
</comment>
<keyword evidence="3" id="KW-1185">Reference proteome</keyword>
<evidence type="ECO:0008006" key="4">
    <source>
        <dbReference type="Google" id="ProtNLM"/>
    </source>
</evidence>
<dbReference type="Proteomes" id="UP000727456">
    <property type="component" value="Unassembled WGS sequence"/>
</dbReference>
<sequence>MADSQRLAGTAYVAVNGQSYSIVGQGTYQVSGSSREPLNGQDGFHGYSETQRPGKISWQGRDGSATKIAALNDTSNATVTLALANGKTIIARNATRMGEPLAVNSEDATFEVEFISPDVTEN</sequence>
<name>A0ABX0TTZ0_9SPHN</name>
<dbReference type="Pfam" id="PF10618">
    <property type="entry name" value="Tail_tube"/>
    <property type="match status" value="1"/>
</dbReference>
<organism evidence="2 3">
    <name type="scientific">Sphingomonas vulcanisoli</name>
    <dbReference type="NCBI Taxonomy" id="1658060"/>
    <lineage>
        <taxon>Bacteria</taxon>
        <taxon>Pseudomonadati</taxon>
        <taxon>Pseudomonadota</taxon>
        <taxon>Alphaproteobacteria</taxon>
        <taxon>Sphingomonadales</taxon>
        <taxon>Sphingomonadaceae</taxon>
        <taxon>Sphingomonas</taxon>
    </lineage>
</organism>
<dbReference type="RefSeq" id="WP_167072121.1">
    <property type="nucleotide sequence ID" value="NZ_JAAOZC010000002.1"/>
</dbReference>
<dbReference type="InterPro" id="IPR019596">
    <property type="entry name" value="Phage_Mu_GpM_tail_tub"/>
</dbReference>
<evidence type="ECO:0000313" key="3">
    <source>
        <dbReference type="Proteomes" id="UP000727456"/>
    </source>
</evidence>
<evidence type="ECO:0000256" key="1">
    <source>
        <dbReference type="SAM" id="MobiDB-lite"/>
    </source>
</evidence>
<gene>
    <name evidence="2" type="ORF">FHS31_000836</name>
</gene>
<feature type="region of interest" description="Disordered" evidence="1">
    <location>
        <begin position="30"/>
        <end position="59"/>
    </location>
</feature>
<evidence type="ECO:0000313" key="2">
    <source>
        <dbReference type="EMBL" id="NIJ07240.1"/>
    </source>
</evidence>